<dbReference type="GO" id="GO:0004674">
    <property type="term" value="F:protein serine/threonine kinase activity"/>
    <property type="evidence" value="ECO:0007669"/>
    <property type="project" value="TreeGrafter"/>
</dbReference>
<name>A0A8H3DWF6_9AGAM</name>
<dbReference type="SUPFAM" id="SSF56112">
    <property type="entry name" value="Protein kinase-like (PK-like)"/>
    <property type="match status" value="1"/>
</dbReference>
<dbReference type="Gene3D" id="1.10.510.10">
    <property type="entry name" value="Transferase(Phosphotransferase) domain 1"/>
    <property type="match status" value="1"/>
</dbReference>
<evidence type="ECO:0000259" key="2">
    <source>
        <dbReference type="PROSITE" id="PS50011"/>
    </source>
</evidence>
<proteinExistence type="predicted"/>
<comment type="caution">
    <text evidence="3">The sequence shown here is derived from an EMBL/GenBank/DDBJ whole genome shotgun (WGS) entry which is preliminary data.</text>
</comment>
<evidence type="ECO:0000313" key="4">
    <source>
        <dbReference type="Proteomes" id="UP000663827"/>
    </source>
</evidence>
<dbReference type="PROSITE" id="PS50011">
    <property type="entry name" value="PROTEIN_KINASE_DOM"/>
    <property type="match status" value="1"/>
</dbReference>
<dbReference type="GO" id="GO:0005524">
    <property type="term" value="F:ATP binding"/>
    <property type="evidence" value="ECO:0007669"/>
    <property type="project" value="InterPro"/>
</dbReference>
<dbReference type="InterPro" id="IPR011009">
    <property type="entry name" value="Kinase-like_dom_sf"/>
</dbReference>
<gene>
    <name evidence="3" type="ORF">RDB_LOCUS50853</name>
</gene>
<sequence length="254" mass="28784">MLVGSTDEGRKFLKHAAHELYVWSKCRHPCILELFGVAIFRDQIAMVSPWVENGHLRWFLSQNPQANRCELCIRIADGVDYLHKNGTVHGDLKPENILVGKDHTPKLTDFGNAVLSEYTLKFTHSDTSSSMTMRWTAPEILSEETKTTQAGDVYALGMVIFETITGIMPYDGMKDVVIMRRVLSGIVPSRSETHIPNGVEQADRLWSLITRCWSFDPLERPKAWEVKETMEGVTPDGLLANSSYSELEEKEREV</sequence>
<accession>A0A8H3DWF6</accession>
<reference evidence="3" key="1">
    <citation type="submission" date="2021-01" db="EMBL/GenBank/DDBJ databases">
        <authorList>
            <person name="Kaushik A."/>
        </authorList>
    </citation>
    <scope>NUCLEOTIDE SEQUENCE</scope>
    <source>
        <strain evidence="3">AG5</strain>
    </source>
</reference>
<evidence type="ECO:0000313" key="3">
    <source>
        <dbReference type="EMBL" id="CAE7114097.1"/>
    </source>
</evidence>
<evidence type="ECO:0000256" key="1">
    <source>
        <dbReference type="SAM" id="MobiDB-lite"/>
    </source>
</evidence>
<feature type="region of interest" description="Disordered" evidence="1">
    <location>
        <begin position="235"/>
        <end position="254"/>
    </location>
</feature>
<organism evidence="3 4">
    <name type="scientific">Rhizoctonia solani</name>
    <dbReference type="NCBI Taxonomy" id="456999"/>
    <lineage>
        <taxon>Eukaryota</taxon>
        <taxon>Fungi</taxon>
        <taxon>Dikarya</taxon>
        <taxon>Basidiomycota</taxon>
        <taxon>Agaricomycotina</taxon>
        <taxon>Agaricomycetes</taxon>
        <taxon>Cantharellales</taxon>
        <taxon>Ceratobasidiaceae</taxon>
        <taxon>Rhizoctonia</taxon>
    </lineage>
</organism>
<feature type="domain" description="Protein kinase" evidence="2">
    <location>
        <begin position="1"/>
        <end position="233"/>
    </location>
</feature>
<dbReference type="Pfam" id="PF07714">
    <property type="entry name" value="PK_Tyr_Ser-Thr"/>
    <property type="match status" value="1"/>
</dbReference>
<dbReference type="AlphaFoldDB" id="A0A8H3DWF6"/>
<dbReference type="InterPro" id="IPR000719">
    <property type="entry name" value="Prot_kinase_dom"/>
</dbReference>
<dbReference type="PANTHER" id="PTHR44329:SF214">
    <property type="entry name" value="PROTEIN KINASE DOMAIN-CONTAINING PROTEIN"/>
    <property type="match status" value="1"/>
</dbReference>
<dbReference type="Proteomes" id="UP000663827">
    <property type="component" value="Unassembled WGS sequence"/>
</dbReference>
<dbReference type="EMBL" id="CAJNJQ010001003">
    <property type="protein sequence ID" value="CAE7114097.1"/>
    <property type="molecule type" value="Genomic_DNA"/>
</dbReference>
<dbReference type="InterPro" id="IPR001245">
    <property type="entry name" value="Ser-Thr/Tyr_kinase_cat_dom"/>
</dbReference>
<protein>
    <recommendedName>
        <fullName evidence="2">Protein kinase domain-containing protein</fullName>
    </recommendedName>
</protein>
<dbReference type="SMART" id="SM00220">
    <property type="entry name" value="S_TKc"/>
    <property type="match status" value="1"/>
</dbReference>
<dbReference type="PANTHER" id="PTHR44329">
    <property type="entry name" value="SERINE/THREONINE-PROTEIN KINASE TNNI3K-RELATED"/>
    <property type="match status" value="1"/>
</dbReference>
<dbReference type="InterPro" id="IPR051681">
    <property type="entry name" value="Ser/Thr_Kinases-Pseudokinases"/>
</dbReference>
<dbReference type="PIRSF" id="PIRSF000654">
    <property type="entry name" value="Integrin-linked_kinase"/>
    <property type="match status" value="1"/>
</dbReference>